<organism evidence="2 3">
    <name type="scientific">Hymenobacter rubripertinctus</name>
    <dbReference type="NCBI Taxonomy" id="2029981"/>
    <lineage>
        <taxon>Bacteria</taxon>
        <taxon>Pseudomonadati</taxon>
        <taxon>Bacteroidota</taxon>
        <taxon>Cytophagia</taxon>
        <taxon>Cytophagales</taxon>
        <taxon>Hymenobacteraceae</taxon>
        <taxon>Hymenobacter</taxon>
    </lineage>
</organism>
<name>A0A418QHK3_9BACT</name>
<gene>
    <name evidence="2" type="ORF">D0T11_21495</name>
</gene>
<comment type="caution">
    <text evidence="2">The sequence shown here is derived from an EMBL/GenBank/DDBJ whole genome shotgun (WGS) entry which is preliminary data.</text>
</comment>
<evidence type="ECO:0000256" key="1">
    <source>
        <dbReference type="SAM" id="MobiDB-lite"/>
    </source>
</evidence>
<feature type="compositionally biased region" description="Polar residues" evidence="1">
    <location>
        <begin position="140"/>
        <end position="150"/>
    </location>
</feature>
<evidence type="ECO:0000313" key="3">
    <source>
        <dbReference type="Proteomes" id="UP000284250"/>
    </source>
</evidence>
<dbReference type="RefSeq" id="WP_220473765.1">
    <property type="nucleotide sequence ID" value="NZ_QYCN01000084.1"/>
</dbReference>
<feature type="compositionally biased region" description="Gly residues" evidence="1">
    <location>
        <begin position="151"/>
        <end position="160"/>
    </location>
</feature>
<dbReference type="AlphaFoldDB" id="A0A418QHK3"/>
<keyword evidence="3" id="KW-1185">Reference proteome</keyword>
<sequence length="160" mass="17471">EQVKTLQKQLGTSEGLKQGHYGALQTKTQEEGILSQGYDRTAVRYVQGADLPELREYGQQVIIEEKSALNERLEHILKGKVANAQALIEQLGKQGYQVERSTPGKSAIIHEQTGARFLTTELHPGGKEFALQLNAAIERTTQQAKSQSQSRGGGIGMGGR</sequence>
<dbReference type="EMBL" id="QYCN01000084">
    <property type="protein sequence ID" value="RIY04645.1"/>
    <property type="molecule type" value="Genomic_DNA"/>
</dbReference>
<protein>
    <submittedName>
        <fullName evidence="2">Uncharacterized protein</fullName>
    </submittedName>
</protein>
<proteinExistence type="predicted"/>
<evidence type="ECO:0000313" key="2">
    <source>
        <dbReference type="EMBL" id="RIY04645.1"/>
    </source>
</evidence>
<feature type="region of interest" description="Disordered" evidence="1">
    <location>
        <begin position="140"/>
        <end position="160"/>
    </location>
</feature>
<reference evidence="2 3" key="1">
    <citation type="submission" date="2019-01" db="EMBL/GenBank/DDBJ databases">
        <title>Hymenobacter humicola sp. nov., isolated from soils in Antarctica.</title>
        <authorList>
            <person name="Sedlacek I."/>
            <person name="Holochova P."/>
            <person name="Kralova S."/>
            <person name="Pantucek R."/>
            <person name="Stankova E."/>
            <person name="Vrbovska V."/>
            <person name="Kristofova L."/>
            <person name="Svec P."/>
            <person name="Busse H.-J."/>
        </authorList>
    </citation>
    <scope>NUCLEOTIDE SEQUENCE [LARGE SCALE GENOMIC DNA]</scope>
    <source>
        <strain evidence="2 3">CCM 8852</strain>
    </source>
</reference>
<accession>A0A418QHK3</accession>
<dbReference type="Proteomes" id="UP000284250">
    <property type="component" value="Unassembled WGS sequence"/>
</dbReference>
<feature type="non-terminal residue" evidence="2">
    <location>
        <position position="1"/>
    </location>
</feature>